<protein>
    <submittedName>
        <fullName evidence="1">Uncharacterized protein</fullName>
    </submittedName>
</protein>
<evidence type="ECO:0000313" key="3">
    <source>
        <dbReference type="Proteomes" id="UP000032142"/>
    </source>
</evidence>
<accession>A0A0B0N6S8</accession>
<evidence type="ECO:0000313" key="2">
    <source>
        <dbReference type="EMBL" id="KHG08729.1"/>
    </source>
</evidence>
<dbReference type="EMBL" id="JRRC01507613">
    <property type="protein sequence ID" value="KHG08729.1"/>
    <property type="molecule type" value="Genomic_DNA"/>
</dbReference>
<evidence type="ECO:0000313" key="1">
    <source>
        <dbReference type="EMBL" id="KHG08382.1"/>
    </source>
</evidence>
<dbReference type="AlphaFoldDB" id="A0A0B0N6S8"/>
<organism evidence="1 3">
    <name type="scientific">Gossypium arboreum</name>
    <name type="common">Tree cotton</name>
    <name type="synonym">Gossypium nanking</name>
    <dbReference type="NCBI Taxonomy" id="29729"/>
    <lineage>
        <taxon>Eukaryota</taxon>
        <taxon>Viridiplantae</taxon>
        <taxon>Streptophyta</taxon>
        <taxon>Embryophyta</taxon>
        <taxon>Tracheophyta</taxon>
        <taxon>Spermatophyta</taxon>
        <taxon>Magnoliopsida</taxon>
        <taxon>eudicotyledons</taxon>
        <taxon>Gunneridae</taxon>
        <taxon>Pentapetalae</taxon>
        <taxon>rosids</taxon>
        <taxon>malvids</taxon>
        <taxon>Malvales</taxon>
        <taxon>Malvaceae</taxon>
        <taxon>Malvoideae</taxon>
        <taxon>Gossypium</taxon>
    </lineage>
</organism>
<proteinExistence type="predicted"/>
<dbReference type="EMBL" id="JRRC01497034">
    <property type="protein sequence ID" value="KHG08382.1"/>
    <property type="molecule type" value="Genomic_DNA"/>
</dbReference>
<gene>
    <name evidence="2" type="ORF">F383_35416</name>
    <name evidence="1" type="ORF">F383_35428</name>
</gene>
<sequence>MASLCALKIAIHTCVPSRVLSRSKPVRCTDLCYMAKSHARV</sequence>
<reference evidence="3" key="2">
    <citation type="submission" date="2014-09" db="EMBL/GenBank/DDBJ databases">
        <authorList>
            <person name="Mudge J."/>
            <person name="Ramaraj T."/>
            <person name="Lindquist I.E."/>
            <person name="Bharti A.K."/>
            <person name="Sundararajan A."/>
            <person name="Cameron C.T."/>
            <person name="Woodward J.E."/>
            <person name="May G.D."/>
            <person name="Brubaker C."/>
            <person name="Broadhvest J."/>
            <person name="Wilkins T.A."/>
        </authorList>
    </citation>
    <scope>NUCLEOTIDE SEQUENCE</scope>
    <source>
        <strain evidence="3">cv. AKA8401</strain>
    </source>
</reference>
<dbReference type="Proteomes" id="UP000032142">
    <property type="component" value="Unassembled WGS sequence"/>
</dbReference>
<comment type="caution">
    <text evidence="1">The sequence shown here is derived from an EMBL/GenBank/DDBJ whole genome shotgun (WGS) entry which is preliminary data.</text>
</comment>
<keyword evidence="3" id="KW-1185">Reference proteome</keyword>
<reference evidence="1" key="1">
    <citation type="submission" date="2014-09" db="EMBL/GenBank/DDBJ databases">
        <title>G. arboreum L. cv. AKA8401 A2 genome assembly version 1.0.</title>
        <authorList>
            <person name="Mudge J."/>
            <person name="Ramaraj T."/>
            <person name="Lindquist I.E."/>
            <person name="Bharti A.K."/>
            <person name="Sundararajan A."/>
            <person name="Cameron C.T."/>
            <person name="Woodward J.E."/>
            <person name="May G.D."/>
            <person name="Brubaker C."/>
            <person name="Broadhvest J."/>
            <person name="Wilkins T.A."/>
        </authorList>
    </citation>
    <scope>NUCLEOTIDE SEQUENCE</scope>
</reference>
<name>A0A0B0N6S8_GOSAR</name>